<organism evidence="3 4">
    <name type="scientific">Geodermatophilus tzadiensis</name>
    <dbReference type="NCBI Taxonomy" id="1137988"/>
    <lineage>
        <taxon>Bacteria</taxon>
        <taxon>Bacillati</taxon>
        <taxon>Actinomycetota</taxon>
        <taxon>Actinomycetes</taxon>
        <taxon>Geodermatophilales</taxon>
        <taxon>Geodermatophilaceae</taxon>
        <taxon>Geodermatophilus</taxon>
    </lineage>
</organism>
<keyword evidence="2" id="KW-1133">Transmembrane helix</keyword>
<reference evidence="3 4" key="1">
    <citation type="submission" date="2018-03" db="EMBL/GenBank/DDBJ databases">
        <title>Genomic Encyclopedia of Archaeal and Bacterial Type Strains, Phase II (KMG-II): from individual species to whole genera.</title>
        <authorList>
            <person name="Goeker M."/>
        </authorList>
    </citation>
    <scope>NUCLEOTIDE SEQUENCE [LARGE SCALE GENOMIC DNA]</scope>
    <source>
        <strain evidence="3 4">DSM 45416</strain>
    </source>
</reference>
<feature type="transmembrane region" description="Helical" evidence="2">
    <location>
        <begin position="123"/>
        <end position="151"/>
    </location>
</feature>
<feature type="transmembrane region" description="Helical" evidence="2">
    <location>
        <begin position="163"/>
        <end position="184"/>
    </location>
</feature>
<keyword evidence="4" id="KW-1185">Reference proteome</keyword>
<keyword evidence="2" id="KW-0812">Transmembrane</keyword>
<dbReference type="Proteomes" id="UP000239210">
    <property type="component" value="Unassembled WGS sequence"/>
</dbReference>
<feature type="region of interest" description="Disordered" evidence="1">
    <location>
        <begin position="1"/>
        <end position="70"/>
    </location>
</feature>
<dbReference type="AlphaFoldDB" id="A0A2T0TPS4"/>
<dbReference type="EMBL" id="PVTG01000013">
    <property type="protein sequence ID" value="PRY47629.1"/>
    <property type="molecule type" value="Genomic_DNA"/>
</dbReference>
<name>A0A2T0TPS4_9ACTN</name>
<evidence type="ECO:0000313" key="4">
    <source>
        <dbReference type="Proteomes" id="UP000239210"/>
    </source>
</evidence>
<feature type="transmembrane region" description="Helical" evidence="2">
    <location>
        <begin position="204"/>
        <end position="223"/>
    </location>
</feature>
<evidence type="ECO:0000313" key="3">
    <source>
        <dbReference type="EMBL" id="PRY47629.1"/>
    </source>
</evidence>
<protein>
    <submittedName>
        <fullName evidence="3">Uncharacterized protein</fullName>
    </submittedName>
</protein>
<gene>
    <name evidence="3" type="ORF">LY71_113131</name>
</gene>
<evidence type="ECO:0000256" key="2">
    <source>
        <dbReference type="SAM" id="Phobius"/>
    </source>
</evidence>
<feature type="compositionally biased region" description="Low complexity" evidence="1">
    <location>
        <begin position="1"/>
        <end position="10"/>
    </location>
</feature>
<keyword evidence="2" id="KW-0472">Membrane</keyword>
<dbReference type="RefSeq" id="WP_106279712.1">
    <property type="nucleotide sequence ID" value="NZ_PVTG01000013.1"/>
</dbReference>
<sequence length="366" mass="38254">MLSSSQPQQGPSGGGEVAAPAPVPDGQSTQPGPTEPQQTAAPGRPQVQDGGDSTRRQGADRSTAADTEAADAVPQALTTVGAIIAPTTLLTALFTYFGLLYAVAYYRYFGINYTVLDLPIQGFLILSASTATLPLALIAAATLLALGVYRLPLQSLSRRARSIVLYGILPIVATVGVALLGLVVTDALFAARAFPAGLWEARGLSLSGGVVLLAYCARLWRAVRPRSAQRPHSSALATITVAKWTCVTVLFGVGLFWAVGSYAIRVGEHGAQALVAVLRCAPDVVLYSEKSLNLQSAGVQEEQAPSAGGAYGFRYTGLKLVPQAGDHYLLLPADWAPGARPAILLPRSDTLRLEFVPVAGTHPRAC</sequence>
<evidence type="ECO:0000256" key="1">
    <source>
        <dbReference type="SAM" id="MobiDB-lite"/>
    </source>
</evidence>
<comment type="caution">
    <text evidence="3">The sequence shown here is derived from an EMBL/GenBank/DDBJ whole genome shotgun (WGS) entry which is preliminary data.</text>
</comment>
<dbReference type="OrthoDB" id="4350047at2"/>
<proteinExistence type="predicted"/>
<feature type="compositionally biased region" description="Polar residues" evidence="1">
    <location>
        <begin position="26"/>
        <end position="40"/>
    </location>
</feature>
<feature type="transmembrane region" description="Helical" evidence="2">
    <location>
        <begin position="80"/>
        <end position="103"/>
    </location>
</feature>
<feature type="transmembrane region" description="Helical" evidence="2">
    <location>
        <begin position="235"/>
        <end position="259"/>
    </location>
</feature>
<accession>A0A2T0TPS4</accession>